<dbReference type="AlphaFoldDB" id="A0A5C7H6S6"/>
<reference evidence="3" key="1">
    <citation type="journal article" date="2019" name="Gigascience">
        <title>De novo genome assembly of the endangered Acer yangbiense, a plant species with extremely small populations endemic to Yunnan Province, China.</title>
        <authorList>
            <person name="Yang J."/>
            <person name="Wariss H.M."/>
            <person name="Tao L."/>
            <person name="Zhang R."/>
            <person name="Yun Q."/>
            <person name="Hollingsworth P."/>
            <person name="Dao Z."/>
            <person name="Luo G."/>
            <person name="Guo H."/>
            <person name="Ma Y."/>
            <person name="Sun W."/>
        </authorList>
    </citation>
    <scope>NUCLEOTIDE SEQUENCE [LARGE SCALE GENOMIC DNA]</scope>
    <source>
        <strain evidence="3">cv. Malutang</strain>
    </source>
</reference>
<organism evidence="2 3">
    <name type="scientific">Acer yangbiense</name>
    <dbReference type="NCBI Taxonomy" id="1000413"/>
    <lineage>
        <taxon>Eukaryota</taxon>
        <taxon>Viridiplantae</taxon>
        <taxon>Streptophyta</taxon>
        <taxon>Embryophyta</taxon>
        <taxon>Tracheophyta</taxon>
        <taxon>Spermatophyta</taxon>
        <taxon>Magnoliopsida</taxon>
        <taxon>eudicotyledons</taxon>
        <taxon>Gunneridae</taxon>
        <taxon>Pentapetalae</taxon>
        <taxon>rosids</taxon>
        <taxon>malvids</taxon>
        <taxon>Sapindales</taxon>
        <taxon>Sapindaceae</taxon>
        <taxon>Hippocastanoideae</taxon>
        <taxon>Acereae</taxon>
        <taxon>Acer</taxon>
    </lineage>
</organism>
<keyword evidence="3" id="KW-1185">Reference proteome</keyword>
<evidence type="ECO:0000313" key="2">
    <source>
        <dbReference type="EMBL" id="TXG52684.1"/>
    </source>
</evidence>
<dbReference type="InterPro" id="IPR025558">
    <property type="entry name" value="DUF4283"/>
</dbReference>
<dbReference type="OrthoDB" id="1433131at2759"/>
<gene>
    <name evidence="2" type="ORF">EZV62_021853</name>
</gene>
<evidence type="ECO:0000313" key="3">
    <source>
        <dbReference type="Proteomes" id="UP000323000"/>
    </source>
</evidence>
<dbReference type="PANTHER" id="PTHR31286">
    <property type="entry name" value="GLYCINE-RICH CELL WALL STRUCTURAL PROTEIN 1.8-LIKE"/>
    <property type="match status" value="1"/>
</dbReference>
<dbReference type="PANTHER" id="PTHR31286:SF167">
    <property type="entry name" value="OS09G0268800 PROTEIN"/>
    <property type="match status" value="1"/>
</dbReference>
<name>A0A5C7H6S6_9ROSI</name>
<evidence type="ECO:0000259" key="1">
    <source>
        <dbReference type="Pfam" id="PF14111"/>
    </source>
</evidence>
<feature type="domain" description="DUF4283" evidence="1">
    <location>
        <begin position="36"/>
        <end position="110"/>
    </location>
</feature>
<comment type="caution">
    <text evidence="2">The sequence shown here is derived from an EMBL/GenBank/DDBJ whole genome shotgun (WGS) entry which is preliminary data.</text>
</comment>
<dbReference type="Proteomes" id="UP000323000">
    <property type="component" value="Chromosome 10"/>
</dbReference>
<dbReference type="EMBL" id="VAHF01000010">
    <property type="protein sequence ID" value="TXG52684.1"/>
    <property type="molecule type" value="Genomic_DNA"/>
</dbReference>
<dbReference type="InterPro" id="IPR040256">
    <property type="entry name" value="At4g02000-like"/>
</dbReference>
<proteinExistence type="predicted"/>
<dbReference type="Pfam" id="PF14111">
    <property type="entry name" value="DUF4283"/>
    <property type="match status" value="1"/>
</dbReference>
<accession>A0A5C7H6S6</accession>
<protein>
    <recommendedName>
        <fullName evidence="1">DUF4283 domain-containing protein</fullName>
    </recommendedName>
</protein>
<sequence>MDPEEIARLCASLSLTERDGPVRKLEESLRVEAVNRMSLCLVGKILSNKIVNREAFMRVIGKIWYVKEGFEIESVTGNVFTFFFRREEDRQRVIDEGPWSFNNALLVLQKPDGQGTIESIQFHKAEFLVQIHQVPILCMTRKIGWFLGSMIGEVVEVDGGNVGEAGGNLCVLEYERLPSHCFKCGMVDHCTYECPSKDIGVENLQFGLWMRASTPFSKYKNKEKVGAPNERNHASLTVAGGGGRLKQFHRDKLAVSKDDDQKVSLVMDSRLKHLSADGKDDDSQQILEPMVEENIEGSIEETSIEGASAEFVGKVDLAFNDKDASLITIVDLGMEIGLDPISVKNHVVLLGMDGENNMGGVCQLSMDSFGPKEDIGLSHYEKSDYLGQSEVGGDQNQSVIKKGARWVRKVRDFNLGKIGETQFIEIGRKRDCVFEGSEDFRRKKTKRVSLQVEGRSNLEDSDKKEGEV</sequence>